<dbReference type="CDD" id="cd13125">
    <property type="entry name" value="MATE_like_10"/>
    <property type="match status" value="1"/>
</dbReference>
<keyword evidence="3 6" id="KW-0812">Transmembrane</keyword>
<organism evidence="7">
    <name type="scientific">Proteus genomosp. 4</name>
    <dbReference type="NCBI Taxonomy" id="1311818"/>
    <lineage>
        <taxon>Bacteria</taxon>
        <taxon>Pseudomonadati</taxon>
        <taxon>Pseudomonadota</taxon>
        <taxon>Gammaproteobacteria</taxon>
        <taxon>Enterobacterales</taxon>
        <taxon>Morganellaceae</taxon>
        <taxon>Proteus</taxon>
    </lineage>
</organism>
<feature type="transmembrane region" description="Helical" evidence="6">
    <location>
        <begin position="86"/>
        <end position="103"/>
    </location>
</feature>
<feature type="transmembrane region" description="Helical" evidence="6">
    <location>
        <begin position="362"/>
        <end position="382"/>
    </location>
</feature>
<keyword evidence="4 6" id="KW-1133">Transmembrane helix</keyword>
<dbReference type="GO" id="GO:0005886">
    <property type="term" value="C:plasma membrane"/>
    <property type="evidence" value="ECO:0007669"/>
    <property type="project" value="UniProtKB-SubCell"/>
</dbReference>
<dbReference type="GO" id="GO:0009246">
    <property type="term" value="P:enterobacterial common antigen biosynthetic process"/>
    <property type="evidence" value="ECO:0007669"/>
    <property type="project" value="InterPro"/>
</dbReference>
<feature type="transmembrane region" description="Helical" evidence="6">
    <location>
        <begin position="215"/>
        <end position="238"/>
    </location>
</feature>
<dbReference type="InterPro" id="IPR002797">
    <property type="entry name" value="Polysacc_synth"/>
</dbReference>
<accession>A0A385JNI0</accession>
<feature type="transmembrane region" description="Helical" evidence="6">
    <location>
        <begin position="115"/>
        <end position="139"/>
    </location>
</feature>
<dbReference type="InterPro" id="IPR050833">
    <property type="entry name" value="Poly_Biosynth_Transport"/>
</dbReference>
<evidence type="ECO:0000256" key="5">
    <source>
        <dbReference type="ARBA" id="ARBA00023136"/>
    </source>
</evidence>
<evidence type="ECO:0000256" key="2">
    <source>
        <dbReference type="ARBA" id="ARBA00022475"/>
    </source>
</evidence>
<protein>
    <submittedName>
        <fullName evidence="7">Wzx</fullName>
    </submittedName>
</protein>
<evidence type="ECO:0000256" key="4">
    <source>
        <dbReference type="ARBA" id="ARBA00022989"/>
    </source>
</evidence>
<feature type="transmembrane region" description="Helical" evidence="6">
    <location>
        <begin position="388"/>
        <end position="409"/>
    </location>
</feature>
<proteinExistence type="predicted"/>
<sequence>MTLIKTSILSLIATFFKMLSGLVINKAISIYIGPSGLALMGQFQNFIQIALSMAQGGINNGIVKYTAEHAHKDDELSNLFSTGIKISFLTSIIIALFLILFSYQLSNFILDSNNYFYLFITLGFTITLFVINNFFLSILNGLKEIKTFIKINIIQSIYSLIFTSAFIIFFGMTGALLALATNQSVIFFISLYLIKKNNLLKFNLFQKKFDKKTALNLLKFSEMAIVALIATPLSQFIIRKYITINVSLTEAGIWQGMSYISTTYLFIITTALGTYYLPKLSELMDISSLKKEIIKGYIVIIPMVIFIGVLIFSSKDIIIQLLFSEEFLSMRNFFIYQILGDVIKIMGWLLSYIMLAKAMTKCFIFSEIIFFVSYTCLSILSINKFGTIGAIYAYIASYILYFFFVFFIINKKLKFIKL</sequence>
<comment type="subcellular location">
    <subcellularLocation>
        <location evidence="1">Cell membrane</location>
        <topology evidence="1">Multi-pass membrane protein</topology>
    </subcellularLocation>
</comment>
<name>A0A385JNI0_9GAMM</name>
<evidence type="ECO:0000256" key="6">
    <source>
        <dbReference type="SAM" id="Phobius"/>
    </source>
</evidence>
<dbReference type="EMBL" id="KY710724">
    <property type="protein sequence ID" value="AXY99905.1"/>
    <property type="molecule type" value="Genomic_DNA"/>
</dbReference>
<evidence type="ECO:0000256" key="1">
    <source>
        <dbReference type="ARBA" id="ARBA00004651"/>
    </source>
</evidence>
<keyword evidence="5 6" id="KW-0472">Membrane</keyword>
<dbReference type="PANTHER" id="PTHR30250">
    <property type="entry name" value="PST FAMILY PREDICTED COLANIC ACID TRANSPORTER"/>
    <property type="match status" value="1"/>
</dbReference>
<reference evidence="7" key="1">
    <citation type="journal article" date="2017" name="PLoS ONE">
        <title>Genetic diversity of the O antigens of Proteus species and the development of a suspension array for molecular serotyping.</title>
        <authorList>
            <person name="Yu X."/>
            <person name="Torzewska A."/>
            <person name="Zhang X."/>
            <person name="Yin Z."/>
            <person name="Drzewiecka D."/>
            <person name="Cao H."/>
            <person name="Liu B."/>
            <person name="Knirel Y.A."/>
            <person name="Rozalski A."/>
            <person name="Wang L."/>
        </authorList>
    </citation>
    <scope>NUCLEOTIDE SEQUENCE</scope>
    <source>
        <strain evidence="7">G2652</strain>
    </source>
</reference>
<evidence type="ECO:0000256" key="3">
    <source>
        <dbReference type="ARBA" id="ARBA00022692"/>
    </source>
</evidence>
<feature type="transmembrane region" description="Helical" evidence="6">
    <location>
        <begin position="258"/>
        <end position="277"/>
    </location>
</feature>
<dbReference type="PANTHER" id="PTHR30250:SF30">
    <property type="entry name" value="LIPID III FLIPPASE"/>
    <property type="match status" value="1"/>
</dbReference>
<feature type="transmembrane region" description="Helical" evidence="6">
    <location>
        <begin position="334"/>
        <end position="355"/>
    </location>
</feature>
<feature type="transmembrane region" description="Helical" evidence="6">
    <location>
        <begin position="6"/>
        <end position="24"/>
    </location>
</feature>
<dbReference type="InterPro" id="IPR044550">
    <property type="entry name" value="WzxE"/>
</dbReference>
<keyword evidence="2" id="KW-1003">Cell membrane</keyword>
<feature type="transmembrane region" description="Helical" evidence="6">
    <location>
        <begin position="297"/>
        <end position="314"/>
    </location>
</feature>
<evidence type="ECO:0000313" key="7">
    <source>
        <dbReference type="EMBL" id="AXY99905.1"/>
    </source>
</evidence>
<dbReference type="Pfam" id="PF01943">
    <property type="entry name" value="Polysacc_synt"/>
    <property type="match status" value="1"/>
</dbReference>
<feature type="transmembrane region" description="Helical" evidence="6">
    <location>
        <begin position="151"/>
        <end position="170"/>
    </location>
</feature>
<feature type="transmembrane region" description="Helical" evidence="6">
    <location>
        <begin position="176"/>
        <end position="194"/>
    </location>
</feature>
<dbReference type="AlphaFoldDB" id="A0A385JNI0"/>